<dbReference type="EMBL" id="BLJY01000006">
    <property type="protein sequence ID" value="GFF17036.1"/>
    <property type="molecule type" value="Genomic_DNA"/>
</dbReference>
<dbReference type="OrthoDB" id="19394at2759"/>
<feature type="compositionally biased region" description="Low complexity" evidence="1">
    <location>
        <begin position="835"/>
        <end position="853"/>
    </location>
</feature>
<dbReference type="Gene3D" id="3.15.10.10">
    <property type="entry name" value="Bactericidal permeability-increasing protein, domain 1"/>
    <property type="match status" value="1"/>
</dbReference>
<dbReference type="VEuPathDB" id="FungiDB:ATEG_03143"/>
<dbReference type="InterPro" id="IPR027842">
    <property type="entry name" value="HAM1-like_C"/>
</dbReference>
<accession>A0A5M3Z0R2</accession>
<dbReference type="Pfam" id="PF19343">
    <property type="entry name" value="HAM1_N"/>
    <property type="match status" value="1"/>
</dbReference>
<feature type="compositionally biased region" description="Basic and acidic residues" evidence="1">
    <location>
        <begin position="190"/>
        <end position="204"/>
    </location>
</feature>
<dbReference type="Pfam" id="PF14613">
    <property type="entry name" value="HAM1_C"/>
    <property type="match status" value="1"/>
</dbReference>
<gene>
    <name evidence="4" type="ORF">ATEIFO6365_0006037300</name>
</gene>
<evidence type="ECO:0000259" key="2">
    <source>
        <dbReference type="Pfam" id="PF14613"/>
    </source>
</evidence>
<keyword evidence="5" id="KW-1185">Reference proteome</keyword>
<dbReference type="PANTHER" id="PTHR31138">
    <property type="entry name" value="CHROMOSOME 19, WHOLE GENOME SHOTGUN SEQUENCE"/>
    <property type="match status" value="1"/>
</dbReference>
<organism evidence="4 5">
    <name type="scientific">Aspergillus terreus</name>
    <dbReference type="NCBI Taxonomy" id="33178"/>
    <lineage>
        <taxon>Eukaryota</taxon>
        <taxon>Fungi</taxon>
        <taxon>Dikarya</taxon>
        <taxon>Ascomycota</taxon>
        <taxon>Pezizomycotina</taxon>
        <taxon>Eurotiomycetes</taxon>
        <taxon>Eurotiomycetidae</taxon>
        <taxon>Eurotiales</taxon>
        <taxon>Aspergillaceae</taxon>
        <taxon>Aspergillus</taxon>
        <taxon>Aspergillus subgen. Circumdati</taxon>
    </lineage>
</organism>
<evidence type="ECO:0000313" key="5">
    <source>
        <dbReference type="Proteomes" id="UP000452235"/>
    </source>
</evidence>
<evidence type="ECO:0000313" key="4">
    <source>
        <dbReference type="EMBL" id="GFF17036.1"/>
    </source>
</evidence>
<feature type="region of interest" description="Disordered" evidence="1">
    <location>
        <begin position="781"/>
        <end position="890"/>
    </location>
</feature>
<comment type="caution">
    <text evidence="4">The sequence shown here is derived from an EMBL/GenBank/DDBJ whole genome shotgun (WGS) entry which is preliminary data.</text>
</comment>
<feature type="region of interest" description="Disordered" evidence="1">
    <location>
        <begin position="251"/>
        <end position="276"/>
    </location>
</feature>
<evidence type="ECO:0000259" key="3">
    <source>
        <dbReference type="Pfam" id="PF19343"/>
    </source>
</evidence>
<dbReference type="InterPro" id="IPR045967">
    <property type="entry name" value="HAM1-like_N"/>
</dbReference>
<name>A0A5M3Z0R2_ASPTE</name>
<proteinExistence type="predicted"/>
<feature type="region of interest" description="Disordered" evidence="1">
    <location>
        <begin position="167"/>
        <end position="236"/>
    </location>
</feature>
<feature type="domain" description="HAM1-like C-terminal" evidence="2">
    <location>
        <begin position="625"/>
        <end position="784"/>
    </location>
</feature>
<feature type="compositionally biased region" description="Basic and acidic residues" evidence="1">
    <location>
        <begin position="254"/>
        <end position="276"/>
    </location>
</feature>
<dbReference type="PANTHER" id="PTHR31138:SF1">
    <property type="entry name" value="PDZ DOMAIN-CONTAINING PROTEIN"/>
    <property type="match status" value="1"/>
</dbReference>
<feature type="domain" description="HAM1-like N-terminal" evidence="3">
    <location>
        <begin position="2"/>
        <end position="613"/>
    </location>
</feature>
<dbReference type="AlphaFoldDB" id="A0A5M3Z0R2"/>
<dbReference type="Proteomes" id="UP000452235">
    <property type="component" value="Unassembled WGS sequence"/>
</dbReference>
<protein>
    <submittedName>
        <fullName evidence="4">Uncharacterized protein</fullName>
    </submittedName>
</protein>
<reference evidence="4 5" key="1">
    <citation type="submission" date="2020-01" db="EMBL/GenBank/DDBJ databases">
        <title>Aspergillus terreus IFO 6365 whole genome shotgun sequence.</title>
        <authorList>
            <person name="Kanamasa S."/>
            <person name="Takahashi H."/>
        </authorList>
    </citation>
    <scope>NUCLEOTIDE SEQUENCE [LARGE SCALE GENOMIC DNA]</scope>
    <source>
        <strain evidence="4 5">IFO 6365</strain>
    </source>
</reference>
<sequence length="890" mass="98486">MPSGVVNRPVDVKLRDQDINNKLQLYGIYQAFKNGKLPSNKQCDTALNSALRSKALSSPSNELSEEGRALVEDLRDVIENAKRLLLSKNEGQLLQDFIWEAESVNSVDVQGKPEVGLTKDSAQQDGKQALEGLKTLGTLLITNGEFRKILNDAWIIARDIAGDGAQKAASKVRPSEDELSQVDQPAPENTWHEKPDFSKHKDQLTSKFKKNKDKAKKDAGDVADTSAQAGTDGRVETASDVDANAAVNVGTQQAKEKVSGAVPEETKGRAREMTDRTKDYLSRKMPKERREQVTWRLKKMVLEIQGHSDYQQAISTLIGLVEKYGSTGRHASRQGTGVVQEVRSNGKIQTMETNLRVLIERFANSTSLDGLFDALETIYRDADKDPELKGWFKNLDTFIRKTLQEQGYVMQDSWTREWNQLSDHGRYLLRDRYKDHTDNILDEIRFIGKQFAEDPLNKAFGESMEKLFNDLGRDSNGNVSFKKHLLRDVRDVILPATFENVRYVPVPRIEVSDPVADVVVENIVIESDNLMPNVVEFGSDNYFRWGRKKIKSKRDNKIMIAVSGIQADLRDVSYYVNKKKGFPSLKDTGVMDIFLGGEGFGFKIAASTAHKEDRQNFIKLDKVAVKIDHLDIKLKKSKHKALFTVFKPLLFRVVRPVLQDVLEQKIRESFEKGDAFAHEIHTEVQRAKEASLEDPAEAPNIYTRYLDTLRQKMAENKKKAAEVAQRDTKVQTATTLYESMFPEIRLPGGISSKATEYRELAKQGEGWESPVFSIGKAEESKDIPAPGTITRKSRTTGTAGVTDGGIGATGGQVTNGRPAVSGAGAVTNGTTQKVTNGATNGTTHAGAAATNGHSKAVDGADGLARNGSLKLTPEGPSVPGTENAFNPQHA</sequence>
<evidence type="ECO:0000256" key="1">
    <source>
        <dbReference type="SAM" id="MobiDB-lite"/>
    </source>
</evidence>